<dbReference type="RefSeq" id="XP_004990201.1">
    <property type="nucleotide sequence ID" value="XM_004990144.1"/>
</dbReference>
<feature type="coiled-coil region" evidence="1">
    <location>
        <begin position="24"/>
        <end position="59"/>
    </location>
</feature>
<dbReference type="EMBL" id="GL832979">
    <property type="protein sequence ID" value="EGD77725.1"/>
    <property type="molecule type" value="Genomic_DNA"/>
</dbReference>
<dbReference type="KEGG" id="sre:PTSG_08816"/>
<evidence type="ECO:0000256" key="2">
    <source>
        <dbReference type="SAM" id="MobiDB-lite"/>
    </source>
</evidence>
<sequence length="84" mass="10179">MYRRHDQLEQQLAVNARRVYGEQLRADAERRRQVQEEAMQEKEKDTRMVKKILKEYQEDVANEKQFRKQTHAVRRSPASHLRAS</sequence>
<accession>F2UKS6</accession>
<dbReference type="Proteomes" id="UP000007799">
    <property type="component" value="Unassembled WGS sequence"/>
</dbReference>
<dbReference type="AlphaFoldDB" id="F2UKS6"/>
<protein>
    <submittedName>
        <fullName evidence="3">Uncharacterized protein</fullName>
    </submittedName>
</protein>
<feature type="region of interest" description="Disordered" evidence="2">
    <location>
        <begin position="62"/>
        <end position="84"/>
    </location>
</feature>
<name>F2UKS6_SALR5</name>
<reference evidence="3" key="1">
    <citation type="submission" date="2009-08" db="EMBL/GenBank/DDBJ databases">
        <title>Annotation of Salpingoeca rosetta.</title>
        <authorList>
            <consortium name="The Broad Institute Genome Sequencing Platform"/>
            <person name="Russ C."/>
            <person name="Cuomo C."/>
            <person name="Burger G."/>
            <person name="Gray M.W."/>
            <person name="Holland P.W.H."/>
            <person name="King N."/>
            <person name="Lang F.B.F."/>
            <person name="Roger A.J."/>
            <person name="Ruiz-Trillo I."/>
            <person name="Young S.K."/>
            <person name="Zeng Q."/>
            <person name="Gargeya S."/>
            <person name="Alvarado L."/>
            <person name="Berlin A."/>
            <person name="Chapman S.B."/>
            <person name="Chen Z."/>
            <person name="Freedman E."/>
            <person name="Gellesch M."/>
            <person name="Goldberg J."/>
            <person name="Griggs A."/>
            <person name="Gujja S."/>
            <person name="Heilman E."/>
            <person name="Heiman D."/>
            <person name="Howarth C."/>
            <person name="Mehta T."/>
            <person name="Neiman D."/>
            <person name="Pearson M."/>
            <person name="Roberts A."/>
            <person name="Saif S."/>
            <person name="Shea T."/>
            <person name="Shenoy N."/>
            <person name="Sisk P."/>
            <person name="Stolte C."/>
            <person name="Sykes S."/>
            <person name="White J."/>
            <person name="Yandava C."/>
            <person name="Haas B."/>
            <person name="Nusbaum C."/>
            <person name="Birren B."/>
        </authorList>
    </citation>
    <scope>NUCLEOTIDE SEQUENCE [LARGE SCALE GENOMIC DNA]</scope>
    <source>
        <strain evidence="3">ATCC 50818</strain>
    </source>
</reference>
<evidence type="ECO:0000313" key="3">
    <source>
        <dbReference type="EMBL" id="EGD77725.1"/>
    </source>
</evidence>
<keyword evidence="1" id="KW-0175">Coiled coil</keyword>
<keyword evidence="4" id="KW-1185">Reference proteome</keyword>
<gene>
    <name evidence="3" type="ORF">PTSG_08816</name>
</gene>
<dbReference type="GeneID" id="16070754"/>
<evidence type="ECO:0000256" key="1">
    <source>
        <dbReference type="SAM" id="Coils"/>
    </source>
</evidence>
<dbReference type="InParanoid" id="F2UKS6"/>
<organism evidence="4">
    <name type="scientific">Salpingoeca rosetta (strain ATCC 50818 / BSB-021)</name>
    <dbReference type="NCBI Taxonomy" id="946362"/>
    <lineage>
        <taxon>Eukaryota</taxon>
        <taxon>Choanoflagellata</taxon>
        <taxon>Craspedida</taxon>
        <taxon>Salpingoecidae</taxon>
        <taxon>Salpingoeca</taxon>
    </lineage>
</organism>
<evidence type="ECO:0000313" key="4">
    <source>
        <dbReference type="Proteomes" id="UP000007799"/>
    </source>
</evidence>
<proteinExistence type="predicted"/>